<reference evidence="2" key="1">
    <citation type="journal article" date="2014" name="PLoS ONE">
        <title>Transcriptome-Based Identification of ABC Transporters in the Western Tarnished Plant Bug Lygus hesperus.</title>
        <authorList>
            <person name="Hull J.J."/>
            <person name="Chaney K."/>
            <person name="Geib S.M."/>
            <person name="Fabrick J.A."/>
            <person name="Brent C.S."/>
            <person name="Walsh D."/>
            <person name="Lavine L.C."/>
        </authorList>
    </citation>
    <scope>NUCLEOTIDE SEQUENCE</scope>
</reference>
<dbReference type="AlphaFoldDB" id="A0A0A9W014"/>
<feature type="compositionally biased region" description="Low complexity" evidence="1">
    <location>
        <begin position="70"/>
        <end position="83"/>
    </location>
</feature>
<gene>
    <name evidence="2" type="primary">PGRL1B</name>
    <name evidence="2" type="ORF">CM83_33824</name>
    <name evidence="3" type="ORF">g.17719</name>
</gene>
<feature type="compositionally biased region" description="Low complexity" evidence="1">
    <location>
        <begin position="11"/>
        <end position="23"/>
    </location>
</feature>
<evidence type="ECO:0000313" key="3">
    <source>
        <dbReference type="EMBL" id="JAQ04727.1"/>
    </source>
</evidence>
<feature type="region of interest" description="Disordered" evidence="1">
    <location>
        <begin position="1"/>
        <end position="35"/>
    </location>
</feature>
<organism evidence="2">
    <name type="scientific">Lygus hesperus</name>
    <name type="common">Western plant bug</name>
    <dbReference type="NCBI Taxonomy" id="30085"/>
    <lineage>
        <taxon>Eukaryota</taxon>
        <taxon>Metazoa</taxon>
        <taxon>Ecdysozoa</taxon>
        <taxon>Arthropoda</taxon>
        <taxon>Hexapoda</taxon>
        <taxon>Insecta</taxon>
        <taxon>Pterygota</taxon>
        <taxon>Neoptera</taxon>
        <taxon>Paraneoptera</taxon>
        <taxon>Hemiptera</taxon>
        <taxon>Heteroptera</taxon>
        <taxon>Panheteroptera</taxon>
        <taxon>Cimicomorpha</taxon>
        <taxon>Miridae</taxon>
        <taxon>Mirini</taxon>
        <taxon>Lygus</taxon>
    </lineage>
</organism>
<reference evidence="3" key="3">
    <citation type="journal article" date="2016" name="Gigascience">
        <title>De novo construction of an expanded transcriptome assembly for the western tarnished plant bug, Lygus hesperus.</title>
        <authorList>
            <person name="Tassone E.E."/>
            <person name="Geib S.M."/>
            <person name="Hall B."/>
            <person name="Fabrick J.A."/>
            <person name="Brent C.S."/>
            <person name="Hull J.J."/>
        </authorList>
    </citation>
    <scope>NUCLEOTIDE SEQUENCE</scope>
</reference>
<reference evidence="2" key="2">
    <citation type="submission" date="2014-07" db="EMBL/GenBank/DDBJ databases">
        <authorList>
            <person name="Hull J."/>
        </authorList>
    </citation>
    <scope>NUCLEOTIDE SEQUENCE</scope>
</reference>
<name>A0A0A9W014_LYGHE</name>
<evidence type="ECO:0000313" key="2">
    <source>
        <dbReference type="EMBL" id="JAG01782.1"/>
    </source>
</evidence>
<feature type="region of interest" description="Disordered" evidence="1">
    <location>
        <begin position="63"/>
        <end position="91"/>
    </location>
</feature>
<protein>
    <submittedName>
        <fullName evidence="2">PGR5-like protein 1B, chloroplastic</fullName>
    </submittedName>
</protein>
<accession>A0A0A9W014</accession>
<dbReference type="EMBL" id="GBHO01041822">
    <property type="protein sequence ID" value="JAG01782.1"/>
    <property type="molecule type" value="Transcribed_RNA"/>
</dbReference>
<sequence length="119" mass="12999">MSCNENQKVNSITSRSTSAGSSNKTRRTLTPSSISSVAPLPFVRSSISAVRKSTVVGVETVRSNSKTYRSSVSSNAANNNNNSHTHGKMKGTLHDRLLGYYNDGGRLMERDRIEEGLMY</sequence>
<evidence type="ECO:0000256" key="1">
    <source>
        <dbReference type="SAM" id="MobiDB-lite"/>
    </source>
</evidence>
<dbReference type="EMBL" id="GDHC01013902">
    <property type="protein sequence ID" value="JAQ04727.1"/>
    <property type="molecule type" value="Transcribed_RNA"/>
</dbReference>
<proteinExistence type="predicted"/>
<feature type="compositionally biased region" description="Polar residues" evidence="1">
    <location>
        <begin position="1"/>
        <end position="10"/>
    </location>
</feature>